<dbReference type="Pfam" id="PF24681">
    <property type="entry name" value="Kelch_KLHDC2_KLHL20_DRC7"/>
    <property type="match status" value="1"/>
</dbReference>
<evidence type="ECO:0000256" key="1">
    <source>
        <dbReference type="ARBA" id="ARBA00022737"/>
    </source>
</evidence>
<dbReference type="PANTHER" id="PTHR47435:SF4">
    <property type="entry name" value="KELCH REPEAT PROTEIN (AFU_ORTHOLOGUE AFUA_5G12780)"/>
    <property type="match status" value="1"/>
</dbReference>
<name>A0A6G1LMS7_9PEZI</name>
<accession>A0A6G1LMS7</accession>
<sequence>MAATWAKIANAEALQRSSHVVSAIESTVYLFGGELKPRQPRDNDVFQVHVKAALDNKHSNSDVVQTISAKATGEAPSPRVGASSTTFDNKIWLFSGRGGEAMAPIEENGALWVFDVAASKWYTVSPADSAEPYPEGRSYHTMTSDDARIYVHAGCPTTDRLRDLWAFTVKTRQWKKLKDAPGPPRGGPSITHLDDKLYRMNGFDGKTEVGGAVDIYNIQEDTWSTAKFDADGKSGPGARSVGALLPARIGGHQYLVTMFGESDPSSLGHQGAGKMLSDVWAFNVDTSKWQQLETKGKAPSPRGWFDAAAVTIDGSGSIAVSGGLDESNERLDDVWLLSFI</sequence>
<evidence type="ECO:0000256" key="2">
    <source>
        <dbReference type="ARBA" id="ARBA00023004"/>
    </source>
</evidence>
<dbReference type="GO" id="GO:0019760">
    <property type="term" value="P:glucosinolate metabolic process"/>
    <property type="evidence" value="ECO:0007669"/>
    <property type="project" value="UniProtKB-ARBA"/>
</dbReference>
<dbReference type="PANTHER" id="PTHR47435">
    <property type="entry name" value="KELCH REPEAT PROTEIN (AFU_ORTHOLOGUE AFUA_5G12780)"/>
    <property type="match status" value="1"/>
</dbReference>
<proteinExistence type="predicted"/>
<reference evidence="3" key="1">
    <citation type="journal article" date="2020" name="Stud. Mycol.">
        <title>101 Dothideomycetes genomes: a test case for predicting lifestyles and emergence of pathogens.</title>
        <authorList>
            <person name="Haridas S."/>
            <person name="Albert R."/>
            <person name="Binder M."/>
            <person name="Bloem J."/>
            <person name="Labutti K."/>
            <person name="Salamov A."/>
            <person name="Andreopoulos B."/>
            <person name="Baker S."/>
            <person name="Barry K."/>
            <person name="Bills G."/>
            <person name="Bluhm B."/>
            <person name="Cannon C."/>
            <person name="Castanera R."/>
            <person name="Culley D."/>
            <person name="Daum C."/>
            <person name="Ezra D."/>
            <person name="Gonzalez J."/>
            <person name="Henrissat B."/>
            <person name="Kuo A."/>
            <person name="Liang C."/>
            <person name="Lipzen A."/>
            <person name="Lutzoni F."/>
            <person name="Magnuson J."/>
            <person name="Mondo S."/>
            <person name="Nolan M."/>
            <person name="Ohm R."/>
            <person name="Pangilinan J."/>
            <person name="Park H.-J."/>
            <person name="Ramirez L."/>
            <person name="Alfaro M."/>
            <person name="Sun H."/>
            <person name="Tritt A."/>
            <person name="Yoshinaga Y."/>
            <person name="Zwiers L.-H."/>
            <person name="Turgeon B."/>
            <person name="Goodwin S."/>
            <person name="Spatafora J."/>
            <person name="Crous P."/>
            <person name="Grigoriev I."/>
        </authorList>
    </citation>
    <scope>NUCLEOTIDE SEQUENCE</scope>
    <source>
        <strain evidence="3">CBS 116005</strain>
    </source>
</reference>
<dbReference type="SUPFAM" id="SSF117281">
    <property type="entry name" value="Kelch motif"/>
    <property type="match status" value="2"/>
</dbReference>
<dbReference type="Gene3D" id="2.120.10.80">
    <property type="entry name" value="Kelch-type beta propeller"/>
    <property type="match status" value="1"/>
</dbReference>
<keyword evidence="4" id="KW-1185">Reference proteome</keyword>
<gene>
    <name evidence="3" type="ORF">EJ03DRAFT_305305</name>
</gene>
<keyword evidence="1" id="KW-0677">Repeat</keyword>
<dbReference type="OrthoDB" id="10250130at2759"/>
<protein>
    <submittedName>
        <fullName evidence="3">Kelch repeat protein</fullName>
    </submittedName>
</protein>
<evidence type="ECO:0000313" key="3">
    <source>
        <dbReference type="EMBL" id="KAF2773728.1"/>
    </source>
</evidence>
<dbReference type="InterPro" id="IPR015915">
    <property type="entry name" value="Kelch-typ_b-propeller"/>
</dbReference>
<keyword evidence="2" id="KW-0408">Iron</keyword>
<organism evidence="3 4">
    <name type="scientific">Teratosphaeria nubilosa</name>
    <dbReference type="NCBI Taxonomy" id="161662"/>
    <lineage>
        <taxon>Eukaryota</taxon>
        <taxon>Fungi</taxon>
        <taxon>Dikarya</taxon>
        <taxon>Ascomycota</taxon>
        <taxon>Pezizomycotina</taxon>
        <taxon>Dothideomycetes</taxon>
        <taxon>Dothideomycetidae</taxon>
        <taxon>Mycosphaerellales</taxon>
        <taxon>Teratosphaeriaceae</taxon>
        <taxon>Teratosphaeria</taxon>
    </lineage>
</organism>
<dbReference type="EMBL" id="ML995810">
    <property type="protein sequence ID" value="KAF2773728.1"/>
    <property type="molecule type" value="Genomic_DNA"/>
</dbReference>
<dbReference type="Proteomes" id="UP000799436">
    <property type="component" value="Unassembled WGS sequence"/>
</dbReference>
<evidence type="ECO:0000313" key="4">
    <source>
        <dbReference type="Proteomes" id="UP000799436"/>
    </source>
</evidence>
<dbReference type="AlphaFoldDB" id="A0A6G1LMS7"/>